<gene>
    <name evidence="1" type="ORF">SAMN05428983_2666</name>
</gene>
<evidence type="ECO:0000313" key="2">
    <source>
        <dbReference type="Proteomes" id="UP000198917"/>
    </source>
</evidence>
<sequence length="31" mass="3722">MNDKDVLVFQSKTFRLGPQNTHRFTRDEMPL</sequence>
<evidence type="ECO:0000313" key="1">
    <source>
        <dbReference type="EMBL" id="SDJ75610.1"/>
    </source>
</evidence>
<dbReference type="EMBL" id="FNEW01000002">
    <property type="protein sequence ID" value="SDJ75610.1"/>
    <property type="molecule type" value="Genomic_DNA"/>
</dbReference>
<name>A0A7Z7FRF9_9HYPH</name>
<protein>
    <submittedName>
        <fullName evidence="1">Uncharacterized protein</fullName>
    </submittedName>
</protein>
<reference evidence="1 2" key="1">
    <citation type="submission" date="2016-10" db="EMBL/GenBank/DDBJ databases">
        <authorList>
            <person name="Varghese N."/>
            <person name="Submissions S."/>
        </authorList>
    </citation>
    <scope>NUCLEOTIDE SEQUENCE [LARGE SCALE GENOMIC DNA]</scope>
    <source>
        <strain evidence="1 2">PDC82</strain>
    </source>
</reference>
<comment type="caution">
    <text evidence="1">The sequence shown here is derived from an EMBL/GenBank/DDBJ whole genome shotgun (WGS) entry which is preliminary data.</text>
</comment>
<organism evidence="1 2">
    <name type="scientific">Agrobacterium fabrum</name>
    <dbReference type="NCBI Taxonomy" id="1176649"/>
    <lineage>
        <taxon>Bacteria</taxon>
        <taxon>Pseudomonadati</taxon>
        <taxon>Pseudomonadota</taxon>
        <taxon>Alphaproteobacteria</taxon>
        <taxon>Hyphomicrobiales</taxon>
        <taxon>Rhizobiaceae</taxon>
        <taxon>Rhizobium/Agrobacterium group</taxon>
        <taxon>Agrobacterium</taxon>
        <taxon>Agrobacterium tumefaciens complex</taxon>
    </lineage>
</organism>
<dbReference type="AlphaFoldDB" id="A0A7Z7FRF9"/>
<proteinExistence type="predicted"/>
<dbReference type="Proteomes" id="UP000198917">
    <property type="component" value="Unassembled WGS sequence"/>
</dbReference>
<accession>A0A7Z7FRF9</accession>